<dbReference type="NCBIfam" id="TIGR03083">
    <property type="entry name" value="maleylpyruvate isomerase family mycothiol-dependent enzyme"/>
    <property type="match status" value="1"/>
</dbReference>
<dbReference type="InterPro" id="IPR024344">
    <property type="entry name" value="MDMPI_metal-binding"/>
</dbReference>
<reference evidence="2 3" key="1">
    <citation type="submission" date="2020-08" db="EMBL/GenBank/DDBJ databases">
        <title>Sequencing the genomes of 1000 actinobacteria strains.</title>
        <authorList>
            <person name="Klenk H.-P."/>
        </authorList>
    </citation>
    <scope>NUCLEOTIDE SEQUENCE [LARGE SCALE GENOMIC DNA]</scope>
    <source>
        <strain evidence="2 3">DSM 45886</strain>
    </source>
</reference>
<protein>
    <submittedName>
        <fullName evidence="2">Uncharacterized protein (TIGR03086 family)</fullName>
    </submittedName>
</protein>
<organism evidence="2 3">
    <name type="scientific">Micromonospora polyrhachis</name>
    <dbReference type="NCBI Taxonomy" id="1282883"/>
    <lineage>
        <taxon>Bacteria</taxon>
        <taxon>Bacillati</taxon>
        <taxon>Actinomycetota</taxon>
        <taxon>Actinomycetes</taxon>
        <taxon>Micromonosporales</taxon>
        <taxon>Micromonosporaceae</taxon>
        <taxon>Micromonospora</taxon>
    </lineage>
</organism>
<keyword evidence="3" id="KW-1185">Reference proteome</keyword>
<feature type="domain" description="Mycothiol-dependent maleylpyruvate isomerase metal-binding" evidence="1">
    <location>
        <begin position="21"/>
        <end position="138"/>
    </location>
</feature>
<dbReference type="Proteomes" id="UP000578819">
    <property type="component" value="Unassembled WGS sequence"/>
</dbReference>
<proteinExistence type="predicted"/>
<dbReference type="NCBIfam" id="TIGR03086">
    <property type="entry name" value="TIGR03086 family metal-binding protein"/>
    <property type="match status" value="1"/>
</dbReference>
<dbReference type="EMBL" id="JACHJW010000001">
    <property type="protein sequence ID" value="MBB4961326.1"/>
    <property type="molecule type" value="Genomic_DNA"/>
</dbReference>
<dbReference type="Gene3D" id="1.20.120.450">
    <property type="entry name" value="dinb family like domain"/>
    <property type="match status" value="1"/>
</dbReference>
<accession>A0A7W7SUW1</accession>
<gene>
    <name evidence="2" type="ORF">FHR38_005059</name>
</gene>
<dbReference type="InterPro" id="IPR034660">
    <property type="entry name" value="DinB/YfiT-like"/>
</dbReference>
<dbReference type="GO" id="GO:0046872">
    <property type="term" value="F:metal ion binding"/>
    <property type="evidence" value="ECO:0007669"/>
    <property type="project" value="InterPro"/>
</dbReference>
<comment type="caution">
    <text evidence="2">The sequence shown here is derived from an EMBL/GenBank/DDBJ whole genome shotgun (WGS) entry which is preliminary data.</text>
</comment>
<dbReference type="InterPro" id="IPR017520">
    <property type="entry name" value="CHP03086"/>
</dbReference>
<evidence type="ECO:0000313" key="3">
    <source>
        <dbReference type="Proteomes" id="UP000578819"/>
    </source>
</evidence>
<name>A0A7W7SUW1_9ACTN</name>
<dbReference type="AlphaFoldDB" id="A0A7W7SUW1"/>
<dbReference type="RefSeq" id="WP_184536936.1">
    <property type="nucleotide sequence ID" value="NZ_JACHJW010000001.1"/>
</dbReference>
<dbReference type="Pfam" id="PF11716">
    <property type="entry name" value="MDMPI_N"/>
    <property type="match status" value="1"/>
</dbReference>
<evidence type="ECO:0000259" key="1">
    <source>
        <dbReference type="Pfam" id="PF11716"/>
    </source>
</evidence>
<sequence length="230" mass="24676">MSHASVQPDADPEQAPRRLHRRAGALADRLIATVDPDQFTHPTPCPDWDVGGLLNHIVNGNHRFIAIMTGQPVPDRETVLLGADHVAAFRSSLARLTEICADDDVLAAEHATPIGTEPGTHLLQTRVIELLVHGWDLARATGQPTDFDPDLCRSCLDILRGRSLPRGTDAPFAPVCPVPTNASVADQLAAYAGRDLGWAPVPATGDATATQDTTVAQDTRTAIRQEEDAR</sequence>
<dbReference type="InterPro" id="IPR017517">
    <property type="entry name" value="Maleyloyr_isom"/>
</dbReference>
<evidence type="ECO:0000313" key="2">
    <source>
        <dbReference type="EMBL" id="MBB4961326.1"/>
    </source>
</evidence>
<dbReference type="SUPFAM" id="SSF109854">
    <property type="entry name" value="DinB/YfiT-like putative metalloenzymes"/>
    <property type="match status" value="1"/>
</dbReference>